<dbReference type="AlphaFoldDB" id="A0A2A4K292"/>
<dbReference type="PROSITE" id="PS50240">
    <property type="entry name" value="TRYPSIN_DOM"/>
    <property type="match status" value="1"/>
</dbReference>
<evidence type="ECO:0000313" key="2">
    <source>
        <dbReference type="EMBL" id="PCG77883.1"/>
    </source>
</evidence>
<protein>
    <recommendedName>
        <fullName evidence="1">Peptidase S1 domain-containing protein</fullName>
    </recommendedName>
</protein>
<proteinExistence type="predicted"/>
<reference evidence="2" key="1">
    <citation type="submission" date="2017-09" db="EMBL/GenBank/DDBJ databases">
        <title>Contemporary evolution of a Lepidopteran species, Heliothis virescens, in response to modern agricultural practices.</title>
        <authorList>
            <person name="Fritz M.L."/>
            <person name="Deyonke A.M."/>
            <person name="Papanicolaou A."/>
            <person name="Micinski S."/>
            <person name="Westbrook J."/>
            <person name="Gould F."/>
        </authorList>
    </citation>
    <scope>NUCLEOTIDE SEQUENCE [LARGE SCALE GENOMIC DNA]</scope>
    <source>
        <strain evidence="2">HvINT-</strain>
        <tissue evidence="2">Whole body</tissue>
    </source>
</reference>
<dbReference type="GO" id="GO:0006508">
    <property type="term" value="P:proteolysis"/>
    <property type="evidence" value="ECO:0007669"/>
    <property type="project" value="InterPro"/>
</dbReference>
<gene>
    <name evidence="2" type="ORF">B5V51_5979</name>
</gene>
<dbReference type="GO" id="GO:0004252">
    <property type="term" value="F:serine-type endopeptidase activity"/>
    <property type="evidence" value="ECO:0007669"/>
    <property type="project" value="InterPro"/>
</dbReference>
<dbReference type="STRING" id="7102.A0A2A4K292"/>
<comment type="caution">
    <text evidence="2">The sequence shown here is derived from an EMBL/GenBank/DDBJ whole genome shotgun (WGS) entry which is preliminary data.</text>
</comment>
<dbReference type="PANTHER" id="PTHR24260">
    <property type="match status" value="1"/>
</dbReference>
<organism evidence="2">
    <name type="scientific">Heliothis virescens</name>
    <name type="common">Tobacco budworm moth</name>
    <dbReference type="NCBI Taxonomy" id="7102"/>
    <lineage>
        <taxon>Eukaryota</taxon>
        <taxon>Metazoa</taxon>
        <taxon>Ecdysozoa</taxon>
        <taxon>Arthropoda</taxon>
        <taxon>Hexapoda</taxon>
        <taxon>Insecta</taxon>
        <taxon>Pterygota</taxon>
        <taxon>Neoptera</taxon>
        <taxon>Endopterygota</taxon>
        <taxon>Lepidoptera</taxon>
        <taxon>Glossata</taxon>
        <taxon>Ditrysia</taxon>
        <taxon>Noctuoidea</taxon>
        <taxon>Noctuidae</taxon>
        <taxon>Heliothinae</taxon>
        <taxon>Heliothis</taxon>
    </lineage>
</organism>
<dbReference type="InterPro" id="IPR051333">
    <property type="entry name" value="CLIP_Serine_Protease"/>
</dbReference>
<dbReference type="EMBL" id="NWSH01000265">
    <property type="protein sequence ID" value="PCG77883.1"/>
    <property type="molecule type" value="Genomic_DNA"/>
</dbReference>
<dbReference type="SMART" id="SM00020">
    <property type="entry name" value="Tryp_SPc"/>
    <property type="match status" value="1"/>
</dbReference>
<accession>A0A2A4K292</accession>
<evidence type="ECO:0000259" key="1">
    <source>
        <dbReference type="PROSITE" id="PS50240"/>
    </source>
</evidence>
<sequence>MAPVSAVGAPCEWEGVKGQCVKGTRCLTTLDPAFDKHAAVLGYGEELSTAWWSAGGTILSEKYILTAAFSGSEPPTRGPLTFVALDVKQLSDPPSSWQTHKVKRFIPYPEYRFPNFYHDIALIEMETLITFNKNVLPACLPVVDMNTDDATALTWRDEPGLANESMGIDLNKFTYAECSNTYVVGEYIHLKYGIDTNTQMCYGSRRREPEVCMSRLGEALLVWNQFCGCIPAVIGVTSFSLPCEDGIPLGPSAYTRVAYYIPWIESIVWP</sequence>
<dbReference type="InterPro" id="IPR043504">
    <property type="entry name" value="Peptidase_S1_PA_chymotrypsin"/>
</dbReference>
<name>A0A2A4K292_HELVI</name>
<dbReference type="SUPFAM" id="SSF50494">
    <property type="entry name" value="Trypsin-like serine proteases"/>
    <property type="match status" value="1"/>
</dbReference>
<dbReference type="InterPro" id="IPR009003">
    <property type="entry name" value="Peptidase_S1_PA"/>
</dbReference>
<dbReference type="Gene3D" id="2.40.10.10">
    <property type="entry name" value="Trypsin-like serine proteases"/>
    <property type="match status" value="1"/>
</dbReference>
<dbReference type="Pfam" id="PF00089">
    <property type="entry name" value="Trypsin"/>
    <property type="match status" value="1"/>
</dbReference>
<dbReference type="InterPro" id="IPR001254">
    <property type="entry name" value="Trypsin_dom"/>
</dbReference>
<feature type="domain" description="Peptidase S1" evidence="1">
    <location>
        <begin position="55"/>
        <end position="269"/>
    </location>
</feature>
<dbReference type="PANTHER" id="PTHR24260:SF147">
    <property type="entry name" value="EG:BACR7A4.3 PROTEIN-RELATED"/>
    <property type="match status" value="1"/>
</dbReference>